<organism evidence="1">
    <name type="scientific">uncultured Caudovirales phage</name>
    <dbReference type="NCBI Taxonomy" id="2100421"/>
    <lineage>
        <taxon>Viruses</taxon>
        <taxon>Duplodnaviria</taxon>
        <taxon>Heunggongvirae</taxon>
        <taxon>Uroviricota</taxon>
        <taxon>Caudoviricetes</taxon>
        <taxon>Peduoviridae</taxon>
        <taxon>Maltschvirus</taxon>
        <taxon>Maltschvirus maltsch</taxon>
    </lineage>
</organism>
<protein>
    <submittedName>
        <fullName evidence="1">Uncharacterized protein</fullName>
    </submittedName>
</protein>
<gene>
    <name evidence="2" type="ORF">UFOVP1201_11</name>
    <name evidence="1" type="ORF">UFOVP788_4</name>
</gene>
<dbReference type="EMBL" id="LR797146">
    <property type="protein sequence ID" value="CAB4189662.1"/>
    <property type="molecule type" value="Genomic_DNA"/>
</dbReference>
<reference evidence="1" key="1">
    <citation type="submission" date="2020-04" db="EMBL/GenBank/DDBJ databases">
        <authorList>
            <person name="Chiriac C."/>
            <person name="Salcher M."/>
            <person name="Ghai R."/>
            <person name="Kavagutti S V."/>
        </authorList>
    </citation>
    <scope>NUCLEOTIDE SEQUENCE</scope>
</reference>
<evidence type="ECO:0000313" key="2">
    <source>
        <dbReference type="EMBL" id="CAB4189662.1"/>
    </source>
</evidence>
<name>A0A6J5NWP4_9CAUD</name>
<sequence>MAQAARLVLVASLLLFPLGTPAYAGGDLTKAHITSYAGSLLTPLELSAALVLWTHESNLNPRARNGSHFGICQGKSEYMKRANYKQQVQWCIAYSWHRYGTMVKALDHWKKKGWH</sequence>
<proteinExistence type="predicted"/>
<evidence type="ECO:0000313" key="1">
    <source>
        <dbReference type="EMBL" id="CAB4161701.1"/>
    </source>
</evidence>
<accession>A0A6J5NWP4</accession>
<dbReference type="EMBL" id="LR796719">
    <property type="protein sequence ID" value="CAB4161701.1"/>
    <property type="molecule type" value="Genomic_DNA"/>
</dbReference>